<feature type="binding site" evidence="6">
    <location>
        <position position="134"/>
    </location>
    <ligand>
        <name>S-adenosyl-L-methionine</name>
        <dbReference type="ChEBI" id="CHEBI:59789"/>
    </ligand>
</feature>
<keyword evidence="2 6" id="KW-0489">Methyltransferase</keyword>
<keyword evidence="5 6" id="KW-0694">RNA-binding</keyword>
<feature type="binding site" evidence="6">
    <location>
        <position position="161"/>
    </location>
    <ligand>
        <name>S-adenosyl-L-methionine</name>
        <dbReference type="ChEBI" id="CHEBI:59789"/>
    </ligand>
</feature>
<evidence type="ECO:0000259" key="7">
    <source>
        <dbReference type="PROSITE" id="PS51686"/>
    </source>
</evidence>
<dbReference type="Gene3D" id="3.40.50.150">
    <property type="entry name" value="Vaccinia Virus protein VP39"/>
    <property type="match status" value="1"/>
</dbReference>
<dbReference type="InterPro" id="IPR031341">
    <property type="entry name" value="Methyltr_RsmF_N"/>
</dbReference>
<dbReference type="InterPro" id="IPR027391">
    <property type="entry name" value="Nol1_Nop2_Fmu_2"/>
</dbReference>
<dbReference type="InterPro" id="IPR023267">
    <property type="entry name" value="RCMT"/>
</dbReference>
<dbReference type="Pfam" id="PF17125">
    <property type="entry name" value="Methyltr_RsmF_N"/>
    <property type="match status" value="1"/>
</dbReference>
<dbReference type="Gene3D" id="2.30.130.60">
    <property type="match status" value="1"/>
</dbReference>
<evidence type="ECO:0000256" key="6">
    <source>
        <dbReference type="PROSITE-ProRule" id="PRU01023"/>
    </source>
</evidence>
<dbReference type="Pfam" id="PF01189">
    <property type="entry name" value="Methyltr_RsmB-F"/>
    <property type="match status" value="1"/>
</dbReference>
<feature type="binding site" evidence="6">
    <location>
        <position position="178"/>
    </location>
    <ligand>
        <name>S-adenosyl-L-methionine</name>
        <dbReference type="ChEBI" id="CHEBI:59789"/>
    </ligand>
</feature>
<sequence length="458" mass="50594">MPIPEKLLQSLEGVPGYDRAAFTAVHESGAQVTSLRLNPAKPTDGAQLPLAERIPWTRSGYYLTRRPSFTFDPLFHAGTYYVQEASSMFVEQALLQHTDGSTPLTALDLCAAPGGKSTHLQSLLPEGSLLVSNEVIKSRAAILVENLTKWGADNVVVTNNDPQHFARLGGFFEVMVVDAPCSGSGLFRRDPEAINEWSTDNVQLCQGRQQRILADAWPALREDGLLIYSTCSYSPEEDEAILDWLSESFAVESLPVRLQEGWGIVEVRSPGGGAWGYRFYPDKVKGEGFFLAAFRKRESAPAAKGKVQRPELVPAKEAGTLERWVQADGLRFLRHSGRIFALPEPLLSSFTTLQGALYIQNAGLGIGEAIRDKLIPDHALALSPRLHPSVPRTELDAALAVRYLQRADFALDTQKGWQAVTYGGYPLGWINALPNRLNNYYPREWRIRSAGNDATFEK</sequence>
<proteinExistence type="inferred from homology"/>
<comment type="similarity">
    <text evidence="6">Belongs to the class I-like SAM-binding methyltransferase superfamily. RsmB/NOP family.</text>
</comment>
<evidence type="ECO:0000256" key="1">
    <source>
        <dbReference type="ARBA" id="ARBA00022490"/>
    </source>
</evidence>
<keyword evidence="4 6" id="KW-0949">S-adenosyl-L-methionine</keyword>
<dbReference type="PANTHER" id="PTHR22807:SF30">
    <property type="entry name" value="28S RRNA (CYTOSINE(4447)-C(5))-METHYLTRANSFERASE-RELATED"/>
    <property type="match status" value="1"/>
</dbReference>
<keyword evidence="9" id="KW-1185">Reference proteome</keyword>
<name>A0ABP8GMS2_9BACT</name>
<keyword evidence="3 6" id="KW-0808">Transferase</keyword>
<dbReference type="InterPro" id="IPR001678">
    <property type="entry name" value="MeTrfase_RsmB-F_NOP2_dom"/>
</dbReference>
<protein>
    <submittedName>
        <fullName evidence="8">rRNA cytosine-C5-methyltransferase</fullName>
    </submittedName>
</protein>
<dbReference type="PRINTS" id="PR02008">
    <property type="entry name" value="RCMTFAMILY"/>
</dbReference>
<organism evidence="8 9">
    <name type="scientific">Flaviaesturariibacter amylovorans</name>
    <dbReference type="NCBI Taxonomy" id="1084520"/>
    <lineage>
        <taxon>Bacteria</taxon>
        <taxon>Pseudomonadati</taxon>
        <taxon>Bacteroidota</taxon>
        <taxon>Chitinophagia</taxon>
        <taxon>Chitinophagales</taxon>
        <taxon>Chitinophagaceae</taxon>
        <taxon>Flaviaestuariibacter</taxon>
    </lineage>
</organism>
<feature type="domain" description="SAM-dependent MTase RsmB/NOP-type" evidence="7">
    <location>
        <begin position="6"/>
        <end position="297"/>
    </location>
</feature>
<feature type="active site" description="Nucleophile" evidence="6">
    <location>
        <position position="231"/>
    </location>
</feature>
<feature type="binding site" evidence="6">
    <location>
        <begin position="110"/>
        <end position="116"/>
    </location>
    <ligand>
        <name>S-adenosyl-L-methionine</name>
        <dbReference type="ChEBI" id="CHEBI:59789"/>
    </ligand>
</feature>
<dbReference type="Gene3D" id="3.30.70.1170">
    <property type="entry name" value="Sun protein, domain 3"/>
    <property type="match status" value="1"/>
</dbReference>
<evidence type="ECO:0000313" key="8">
    <source>
        <dbReference type="EMBL" id="GAA4327224.1"/>
    </source>
</evidence>
<evidence type="ECO:0000256" key="5">
    <source>
        <dbReference type="ARBA" id="ARBA00022884"/>
    </source>
</evidence>
<dbReference type="Pfam" id="PF13636">
    <property type="entry name" value="Methyltranf_PUA"/>
    <property type="match status" value="1"/>
</dbReference>
<dbReference type="SUPFAM" id="SSF53335">
    <property type="entry name" value="S-adenosyl-L-methionine-dependent methyltransferases"/>
    <property type="match status" value="1"/>
</dbReference>
<accession>A0ABP8GMS2</accession>
<dbReference type="PROSITE" id="PS51686">
    <property type="entry name" value="SAM_MT_RSMB_NOP"/>
    <property type="match status" value="1"/>
</dbReference>
<evidence type="ECO:0000256" key="3">
    <source>
        <dbReference type="ARBA" id="ARBA00022679"/>
    </source>
</evidence>
<dbReference type="InterPro" id="IPR029063">
    <property type="entry name" value="SAM-dependent_MTases_sf"/>
</dbReference>
<dbReference type="RefSeq" id="WP_345254962.1">
    <property type="nucleotide sequence ID" value="NZ_BAABGY010000006.1"/>
</dbReference>
<evidence type="ECO:0000256" key="2">
    <source>
        <dbReference type="ARBA" id="ARBA00022603"/>
    </source>
</evidence>
<evidence type="ECO:0000313" key="9">
    <source>
        <dbReference type="Proteomes" id="UP001501725"/>
    </source>
</evidence>
<reference evidence="9" key="1">
    <citation type="journal article" date="2019" name="Int. J. Syst. Evol. Microbiol.">
        <title>The Global Catalogue of Microorganisms (GCM) 10K type strain sequencing project: providing services to taxonomists for standard genome sequencing and annotation.</title>
        <authorList>
            <consortium name="The Broad Institute Genomics Platform"/>
            <consortium name="The Broad Institute Genome Sequencing Center for Infectious Disease"/>
            <person name="Wu L."/>
            <person name="Ma J."/>
        </authorList>
    </citation>
    <scope>NUCLEOTIDE SEQUENCE [LARGE SCALE GENOMIC DNA]</scope>
    <source>
        <strain evidence="9">JCM 17919</strain>
    </source>
</reference>
<comment type="caution">
    <text evidence="8">The sequence shown here is derived from an EMBL/GenBank/DDBJ whole genome shotgun (WGS) entry which is preliminary data.</text>
</comment>
<dbReference type="PANTHER" id="PTHR22807">
    <property type="entry name" value="NOP2 YEAST -RELATED NOL1/NOP2/FMU SUN DOMAIN-CONTAINING"/>
    <property type="match status" value="1"/>
</dbReference>
<dbReference type="Proteomes" id="UP001501725">
    <property type="component" value="Unassembled WGS sequence"/>
</dbReference>
<gene>
    <name evidence="8" type="ORF">GCM10023184_16340</name>
</gene>
<dbReference type="InterPro" id="IPR049560">
    <property type="entry name" value="MeTrfase_RsmB-F_NOP2_cat"/>
</dbReference>
<keyword evidence="1" id="KW-0963">Cytoplasm</keyword>
<dbReference type="EMBL" id="BAABGY010000006">
    <property type="protein sequence ID" value="GAA4327224.1"/>
    <property type="molecule type" value="Genomic_DNA"/>
</dbReference>
<evidence type="ECO:0000256" key="4">
    <source>
        <dbReference type="ARBA" id="ARBA00022691"/>
    </source>
</evidence>